<dbReference type="EMBL" id="CAKMNS010000179">
    <property type="protein sequence ID" value="CAH1277172.1"/>
    <property type="molecule type" value="Genomic_DNA"/>
</dbReference>
<evidence type="ECO:0000313" key="3">
    <source>
        <dbReference type="Proteomes" id="UP000838412"/>
    </source>
</evidence>
<dbReference type="InterPro" id="IPR012336">
    <property type="entry name" value="Thioredoxin-like_fold"/>
</dbReference>
<dbReference type="PANTHER" id="PTHR46472">
    <property type="entry name" value="NUCLEOREDOXIN"/>
    <property type="match status" value="1"/>
</dbReference>
<dbReference type="InterPro" id="IPR036249">
    <property type="entry name" value="Thioredoxin-like_sf"/>
</dbReference>
<dbReference type="Gene3D" id="3.40.30.10">
    <property type="entry name" value="Glutaredoxin"/>
    <property type="match status" value="1"/>
</dbReference>
<proteinExistence type="predicted"/>
<evidence type="ECO:0000313" key="2">
    <source>
        <dbReference type="EMBL" id="CAH1277172.1"/>
    </source>
</evidence>
<dbReference type="OrthoDB" id="9440957at2759"/>
<protein>
    <submittedName>
        <fullName evidence="2">NXN protein</fullName>
    </submittedName>
</protein>
<accession>A0A8S4MMM6</accession>
<dbReference type="InterPro" id="IPR013766">
    <property type="entry name" value="Thioredoxin_domain"/>
</dbReference>
<comment type="caution">
    <text evidence="2">The sequence shown here is derived from an EMBL/GenBank/DDBJ whole genome shotgun (WGS) entry which is preliminary data.</text>
</comment>
<dbReference type="PANTHER" id="PTHR46472:SF1">
    <property type="entry name" value="NUCLEOREDOXIN"/>
    <property type="match status" value="1"/>
</dbReference>
<dbReference type="GO" id="GO:0005634">
    <property type="term" value="C:nucleus"/>
    <property type="evidence" value="ECO:0007669"/>
    <property type="project" value="TreeGrafter"/>
</dbReference>
<dbReference type="GO" id="GO:0031397">
    <property type="term" value="P:negative regulation of protein ubiquitination"/>
    <property type="evidence" value="ECO:0007669"/>
    <property type="project" value="TreeGrafter"/>
</dbReference>
<organism evidence="2 3">
    <name type="scientific">Branchiostoma lanceolatum</name>
    <name type="common">Common lancelet</name>
    <name type="synonym">Amphioxus lanceolatum</name>
    <dbReference type="NCBI Taxonomy" id="7740"/>
    <lineage>
        <taxon>Eukaryota</taxon>
        <taxon>Metazoa</taxon>
        <taxon>Chordata</taxon>
        <taxon>Cephalochordata</taxon>
        <taxon>Leptocardii</taxon>
        <taxon>Amphioxiformes</taxon>
        <taxon>Branchiostomatidae</taxon>
        <taxon>Branchiostoma</taxon>
    </lineage>
</organism>
<gene>
    <name evidence="2" type="primary">NXN</name>
    <name evidence="2" type="ORF">BLAG_LOCUS26012</name>
</gene>
<name>A0A8S4MMM6_BRALA</name>
<dbReference type="GO" id="GO:0004791">
    <property type="term" value="F:thioredoxin-disulfide reductase (NADPH) activity"/>
    <property type="evidence" value="ECO:0007669"/>
    <property type="project" value="TreeGrafter"/>
</dbReference>
<evidence type="ECO:0000259" key="1">
    <source>
        <dbReference type="PROSITE" id="PS51352"/>
    </source>
</evidence>
<sequence length="173" mass="19977">MALVELLGEKLQKKAGEEETVDTSSLVGEGRYVGLYFSALWCPPCHGFTPNLARFYENLKQQAGRAEAFEVVLVSDDTDDDAFEQHFGRMPWLALPYSERQKKVVQHFGRIPWLALPYSERQKKKDLCKKYEVFGYPMLVLLDASSGDLITWKARDRIREDPEGKNFPWKKND</sequence>
<dbReference type="GO" id="GO:0030178">
    <property type="term" value="P:negative regulation of Wnt signaling pathway"/>
    <property type="evidence" value="ECO:0007669"/>
    <property type="project" value="TreeGrafter"/>
</dbReference>
<dbReference type="Proteomes" id="UP000838412">
    <property type="component" value="Unassembled WGS sequence"/>
</dbReference>
<feature type="domain" description="Thioredoxin" evidence="1">
    <location>
        <begin position="5"/>
        <end position="130"/>
    </location>
</feature>
<keyword evidence="3" id="KW-1185">Reference proteome</keyword>
<dbReference type="AlphaFoldDB" id="A0A8S4MMM6"/>
<dbReference type="Pfam" id="PF13905">
    <property type="entry name" value="Thioredoxin_8"/>
    <property type="match status" value="1"/>
</dbReference>
<dbReference type="PROSITE" id="PS51352">
    <property type="entry name" value="THIOREDOXIN_2"/>
    <property type="match status" value="1"/>
</dbReference>
<dbReference type="SUPFAM" id="SSF52833">
    <property type="entry name" value="Thioredoxin-like"/>
    <property type="match status" value="1"/>
</dbReference>
<reference evidence="2" key="1">
    <citation type="submission" date="2022-01" db="EMBL/GenBank/DDBJ databases">
        <authorList>
            <person name="Braso-Vives M."/>
        </authorList>
    </citation>
    <scope>NUCLEOTIDE SEQUENCE</scope>
</reference>